<accession>A0A2V0P351</accession>
<evidence type="ECO:0000313" key="2">
    <source>
        <dbReference type="Proteomes" id="UP000247498"/>
    </source>
</evidence>
<dbReference type="AlphaFoldDB" id="A0A2V0P351"/>
<evidence type="ECO:0000313" key="1">
    <source>
        <dbReference type="EMBL" id="GBF94286.1"/>
    </source>
</evidence>
<sequence>MPMQCTGIVGGVVQQGGAFDTDLFYWKGSGIVGQSCDASCAICTPTSDYTSNSASNLEVHRDKGVPLHVAAFIKALHEVTRAELHRGFD</sequence>
<reference evidence="1 2" key="1">
    <citation type="journal article" date="2018" name="Sci. Rep.">
        <title>Raphidocelis subcapitata (=Pseudokirchneriella subcapitata) provides an insight into genome evolution and environmental adaptations in the Sphaeropleales.</title>
        <authorList>
            <person name="Suzuki S."/>
            <person name="Yamaguchi H."/>
            <person name="Nakajima N."/>
            <person name="Kawachi M."/>
        </authorList>
    </citation>
    <scope>NUCLEOTIDE SEQUENCE [LARGE SCALE GENOMIC DNA]</scope>
    <source>
        <strain evidence="1 2">NIES-35</strain>
    </source>
</reference>
<dbReference type="Proteomes" id="UP000247498">
    <property type="component" value="Unassembled WGS sequence"/>
</dbReference>
<dbReference type="EMBL" id="BDRX01000050">
    <property type="protein sequence ID" value="GBF94286.1"/>
    <property type="molecule type" value="Genomic_DNA"/>
</dbReference>
<keyword evidence="2" id="KW-1185">Reference proteome</keyword>
<name>A0A2V0P351_9CHLO</name>
<proteinExistence type="predicted"/>
<gene>
    <name evidence="1" type="ORF">Rsub_06908</name>
</gene>
<dbReference type="InParanoid" id="A0A2V0P351"/>
<organism evidence="1 2">
    <name type="scientific">Raphidocelis subcapitata</name>
    <dbReference type="NCBI Taxonomy" id="307507"/>
    <lineage>
        <taxon>Eukaryota</taxon>
        <taxon>Viridiplantae</taxon>
        <taxon>Chlorophyta</taxon>
        <taxon>core chlorophytes</taxon>
        <taxon>Chlorophyceae</taxon>
        <taxon>CS clade</taxon>
        <taxon>Sphaeropleales</taxon>
        <taxon>Selenastraceae</taxon>
        <taxon>Raphidocelis</taxon>
    </lineage>
</organism>
<protein>
    <submittedName>
        <fullName evidence="1">Uncharacterized protein</fullName>
    </submittedName>
</protein>
<comment type="caution">
    <text evidence="1">The sequence shown here is derived from an EMBL/GenBank/DDBJ whole genome shotgun (WGS) entry which is preliminary data.</text>
</comment>